<dbReference type="PANTHER" id="PTHR45961">
    <property type="entry name" value="IP21249P"/>
    <property type="match status" value="1"/>
</dbReference>
<dbReference type="InterPro" id="IPR000340">
    <property type="entry name" value="Dual-sp_phosphatase_cat-dom"/>
</dbReference>
<accession>A0A922LQD4</accession>
<evidence type="ECO:0000313" key="7">
    <source>
        <dbReference type="EMBL" id="KAH9591257.1"/>
    </source>
</evidence>
<dbReference type="SMART" id="SM00195">
    <property type="entry name" value="DSPc"/>
    <property type="match status" value="1"/>
</dbReference>
<reference evidence="7" key="1">
    <citation type="journal article" date="2012" name="Nat. Genet.">
        <title>Whole-genome sequence of Schistosoma haematobium.</title>
        <authorList>
            <person name="Young N.D."/>
            <person name="Jex A.R."/>
            <person name="Li B."/>
            <person name="Liu S."/>
            <person name="Yang L."/>
            <person name="Xiong Z."/>
            <person name="Li Y."/>
            <person name="Cantacessi C."/>
            <person name="Hall R.S."/>
            <person name="Xu X."/>
            <person name="Chen F."/>
            <person name="Wu X."/>
            <person name="Zerlotini A."/>
            <person name="Oliveira G."/>
            <person name="Hofmann A."/>
            <person name="Zhang G."/>
            <person name="Fang X."/>
            <person name="Kang Y."/>
            <person name="Campbell B.E."/>
            <person name="Loukas A."/>
            <person name="Ranganathan S."/>
            <person name="Rollinson D."/>
            <person name="Rinaldi G."/>
            <person name="Brindley P.J."/>
            <person name="Yang H."/>
            <person name="Wang J."/>
            <person name="Wang J."/>
            <person name="Gasser R.B."/>
        </authorList>
    </citation>
    <scope>NUCLEOTIDE SEQUENCE</scope>
</reference>
<dbReference type="GeneID" id="75578131"/>
<organism evidence="7 8">
    <name type="scientific">Schistosoma haematobium</name>
    <name type="common">Blood fluke</name>
    <dbReference type="NCBI Taxonomy" id="6185"/>
    <lineage>
        <taxon>Eukaryota</taxon>
        <taxon>Metazoa</taxon>
        <taxon>Spiralia</taxon>
        <taxon>Lophotrochozoa</taxon>
        <taxon>Platyhelminthes</taxon>
        <taxon>Trematoda</taxon>
        <taxon>Digenea</taxon>
        <taxon>Strigeidida</taxon>
        <taxon>Schistosomatoidea</taxon>
        <taxon>Schistosomatidae</taxon>
        <taxon>Schistosoma</taxon>
    </lineage>
</organism>
<dbReference type="PROSITE" id="PS00383">
    <property type="entry name" value="TYR_PHOSPHATASE_1"/>
    <property type="match status" value="1"/>
</dbReference>
<dbReference type="Pfam" id="PF00782">
    <property type="entry name" value="DSPc"/>
    <property type="match status" value="1"/>
</dbReference>
<dbReference type="KEGG" id="shx:MS3_00010391"/>
<dbReference type="InterPro" id="IPR000387">
    <property type="entry name" value="Tyr_Pase_dom"/>
</dbReference>
<dbReference type="GO" id="GO:0004721">
    <property type="term" value="F:phosphoprotein phosphatase activity"/>
    <property type="evidence" value="ECO:0007669"/>
    <property type="project" value="UniProtKB-KW"/>
</dbReference>
<dbReference type="InterPro" id="IPR029021">
    <property type="entry name" value="Prot-tyrosine_phosphatase-like"/>
</dbReference>
<dbReference type="PROSITE" id="PS50054">
    <property type="entry name" value="TYR_PHOSPHATASE_DUAL"/>
    <property type="match status" value="1"/>
</dbReference>
<keyword evidence="2" id="KW-0378">Hydrolase</keyword>
<gene>
    <name evidence="7" type="primary">DUSP14</name>
    <name evidence="7" type="ORF">MS3_00010391</name>
</gene>
<evidence type="ECO:0000313" key="8">
    <source>
        <dbReference type="Proteomes" id="UP000471633"/>
    </source>
</evidence>
<name>A0A922LQD4_SCHHA</name>
<dbReference type="Proteomes" id="UP000471633">
    <property type="component" value="Unassembled WGS sequence"/>
</dbReference>
<feature type="domain" description="Tyrosine specific protein phosphatases" evidence="6">
    <location>
        <begin position="370"/>
        <end position="428"/>
    </location>
</feature>
<reference evidence="7" key="4">
    <citation type="journal article" date="2022" name="PLoS Pathog.">
        <title>Chromosome-level genome of Schistosoma haematobium underpins genome-wide explorations of molecular variation.</title>
        <authorList>
            <person name="Stroehlein A.J."/>
            <person name="Korhonen P.K."/>
            <person name="Lee V.V."/>
            <person name="Ralph S.A."/>
            <person name="Mentink-Kane M."/>
            <person name="You H."/>
            <person name="McManus D.P."/>
            <person name="Tchuente L.T."/>
            <person name="Stothard J.R."/>
            <person name="Kaur P."/>
            <person name="Dudchenko O."/>
            <person name="Aiden E.L."/>
            <person name="Yang B."/>
            <person name="Yang H."/>
            <person name="Emery A.M."/>
            <person name="Webster B.L."/>
            <person name="Brindley P.J."/>
            <person name="Rollinson D."/>
            <person name="Chang B.C.H."/>
            <person name="Gasser R.B."/>
            <person name="Young N.D."/>
        </authorList>
    </citation>
    <scope>NUCLEOTIDE SEQUENCE</scope>
</reference>
<reference evidence="7" key="3">
    <citation type="submission" date="2021-06" db="EMBL/GenBank/DDBJ databases">
        <title>Chromosome-level genome assembly for S. haematobium.</title>
        <authorList>
            <person name="Stroehlein A.J."/>
        </authorList>
    </citation>
    <scope>NUCLEOTIDE SEQUENCE</scope>
</reference>
<dbReference type="InterPro" id="IPR016130">
    <property type="entry name" value="Tyr_Pase_AS"/>
</dbReference>
<dbReference type="EMBL" id="AMPZ03000002">
    <property type="protein sequence ID" value="KAH9591257.1"/>
    <property type="molecule type" value="Genomic_DNA"/>
</dbReference>
<evidence type="ECO:0000256" key="2">
    <source>
        <dbReference type="ARBA" id="ARBA00022801"/>
    </source>
</evidence>
<feature type="region of interest" description="Disordered" evidence="4">
    <location>
        <begin position="261"/>
        <end position="281"/>
    </location>
</feature>
<comment type="similarity">
    <text evidence="1">Belongs to the protein-tyrosine phosphatase family. Non-receptor class dual specificity subfamily.</text>
</comment>
<sequence length="521" mass="58637">MKELGELNLFYCSTYRFIPDVPNSCLSRNHYITINKMNRYSTIYSSSYRPFDENRRTNVINKATIPPAPQSSTILPHQNMNGTSLSYVGQTWASDSNNHSTITTGTSNTNYTHASPYITCINNRLVNNSTTNQTANSLSLRRNMWDDCEPPIGDKQRSKLLEFYNSDLPVSNLLKTNEIKKDDYTNTPKRNFSSTYTTVVSDKLNPCSVISAAGAYENNRDKQTTSNTITNTTQTVQSNSSYCQTRSKTPSVTPILFNSSDKSQKSCDTLPKSGNNNSAIGNRNTTVTPLIPYNTVCQIDFMQMFSQIARINNHLFLSSLNAITPDRLRQHGITLLVSAMIDSPPVHIRNAVMNTIHVPVEDIESANLRVHFDRVSDRIAAENRRGGKTLIHCMAGVSRSSTLVLAYLMRHTNMSLADAYQHVRSIRPCIQPNPGFWRQLLEYEEKLRGSRSIRLLPSLTYSGTSNVNYNTNRLYTNSPRNIIGGSSYSDMFSRTPNDLLPNKSFTSLYPMEIISCRQPLS</sequence>
<dbReference type="InterPro" id="IPR052103">
    <property type="entry name" value="Dual_spec_Phospatases"/>
</dbReference>
<evidence type="ECO:0000256" key="1">
    <source>
        <dbReference type="ARBA" id="ARBA00008601"/>
    </source>
</evidence>
<evidence type="ECO:0000259" key="5">
    <source>
        <dbReference type="PROSITE" id="PS50054"/>
    </source>
</evidence>
<dbReference type="PROSITE" id="PS50056">
    <property type="entry name" value="TYR_PHOSPHATASE_2"/>
    <property type="match status" value="1"/>
</dbReference>
<evidence type="ECO:0000256" key="4">
    <source>
        <dbReference type="SAM" id="MobiDB-lite"/>
    </source>
</evidence>
<evidence type="ECO:0000259" key="6">
    <source>
        <dbReference type="PROSITE" id="PS50056"/>
    </source>
</evidence>
<dbReference type="AlphaFoldDB" id="A0A922LQD4"/>
<dbReference type="SUPFAM" id="SSF52799">
    <property type="entry name" value="(Phosphotyrosine protein) phosphatases II"/>
    <property type="match status" value="1"/>
</dbReference>
<dbReference type="PANTHER" id="PTHR45961:SF6">
    <property type="entry name" value="IP21249P"/>
    <property type="match status" value="1"/>
</dbReference>
<evidence type="ECO:0000256" key="3">
    <source>
        <dbReference type="ARBA" id="ARBA00022912"/>
    </source>
</evidence>
<keyword evidence="8" id="KW-1185">Reference proteome</keyword>
<feature type="compositionally biased region" description="Polar residues" evidence="4">
    <location>
        <begin position="272"/>
        <end position="281"/>
    </location>
</feature>
<feature type="domain" description="Tyrosine-protein phosphatase" evidence="5">
    <location>
        <begin position="307"/>
        <end position="449"/>
    </location>
</feature>
<dbReference type="CTD" id="11072"/>
<dbReference type="GO" id="GO:0005737">
    <property type="term" value="C:cytoplasm"/>
    <property type="evidence" value="ECO:0007669"/>
    <property type="project" value="TreeGrafter"/>
</dbReference>
<reference evidence="7" key="2">
    <citation type="journal article" date="2019" name="Gigascience">
        <title>High-quality Schistosoma haematobium genome achieved by single-molecule and long-range sequencing.</title>
        <authorList>
            <person name="Stroehlein A.J."/>
            <person name="Korhonen P.K."/>
            <person name="Chong T.M."/>
            <person name="Lim Y.L."/>
            <person name="Chan K.G."/>
            <person name="Webster B."/>
            <person name="Rollinson D."/>
            <person name="Brindley P.J."/>
            <person name="Gasser R.B."/>
            <person name="Young N.D."/>
        </authorList>
    </citation>
    <scope>NUCLEOTIDE SEQUENCE</scope>
</reference>
<comment type="caution">
    <text evidence="7">The sequence shown here is derived from an EMBL/GenBank/DDBJ whole genome shotgun (WGS) entry which is preliminary data.</text>
</comment>
<dbReference type="RefSeq" id="XP_051071507.1">
    <property type="nucleotide sequence ID" value="XM_051218762.1"/>
</dbReference>
<proteinExistence type="inferred from homology"/>
<dbReference type="Gene3D" id="3.90.190.10">
    <property type="entry name" value="Protein tyrosine phosphatase superfamily"/>
    <property type="match status" value="1"/>
</dbReference>
<protein>
    <submittedName>
        <fullName evidence="7">Dual specificity protein phosphatase 14</fullName>
    </submittedName>
</protein>
<dbReference type="CDD" id="cd14514">
    <property type="entry name" value="DUSP14-like"/>
    <property type="match status" value="1"/>
</dbReference>
<dbReference type="InterPro" id="IPR020422">
    <property type="entry name" value="TYR_PHOSPHATASE_DUAL_dom"/>
</dbReference>
<keyword evidence="3" id="KW-0904">Protein phosphatase</keyword>